<dbReference type="Gene3D" id="3.40.50.1240">
    <property type="entry name" value="Phosphoglycerate mutase-like"/>
    <property type="match status" value="2"/>
</dbReference>
<keyword evidence="3" id="KW-1185">Reference proteome</keyword>
<dbReference type="PANTHER" id="PTHR48100">
    <property type="entry name" value="BROAD-SPECIFICITY PHOSPHATASE YOR283W-RELATED"/>
    <property type="match status" value="1"/>
</dbReference>
<dbReference type="CDD" id="cd07067">
    <property type="entry name" value="HP_PGM_like"/>
    <property type="match status" value="1"/>
</dbReference>
<dbReference type="PANTHER" id="PTHR48100:SF1">
    <property type="entry name" value="HISTIDINE PHOSPHATASE FAMILY PROTEIN-RELATED"/>
    <property type="match status" value="1"/>
</dbReference>
<dbReference type="SMART" id="SM00855">
    <property type="entry name" value="PGAM"/>
    <property type="match status" value="1"/>
</dbReference>
<dbReference type="Proteomes" id="UP000316988">
    <property type="component" value="Unassembled WGS sequence"/>
</dbReference>
<dbReference type="RefSeq" id="WP_143913609.1">
    <property type="nucleotide sequence ID" value="NZ_VLNT01000008.1"/>
</dbReference>
<dbReference type="EMBL" id="VLNT01000008">
    <property type="protein sequence ID" value="TSD62496.1"/>
    <property type="molecule type" value="Genomic_DNA"/>
</dbReference>
<comment type="caution">
    <text evidence="2">The sequence shown here is derived from an EMBL/GenBank/DDBJ whole genome shotgun (WGS) entry which is preliminary data.</text>
</comment>
<evidence type="ECO:0000256" key="1">
    <source>
        <dbReference type="PIRSR" id="PIRSR613078-2"/>
    </source>
</evidence>
<proteinExistence type="predicted"/>
<evidence type="ECO:0000313" key="2">
    <source>
        <dbReference type="EMBL" id="TSD62496.1"/>
    </source>
</evidence>
<dbReference type="SUPFAM" id="SSF53254">
    <property type="entry name" value="Phosphoglycerate mutase-like"/>
    <property type="match status" value="1"/>
</dbReference>
<evidence type="ECO:0000313" key="3">
    <source>
        <dbReference type="Proteomes" id="UP000316988"/>
    </source>
</evidence>
<dbReference type="OrthoDB" id="4697614at2"/>
<dbReference type="InterPro" id="IPR013078">
    <property type="entry name" value="His_Pase_superF_clade-1"/>
</dbReference>
<dbReference type="InterPro" id="IPR029033">
    <property type="entry name" value="His_PPase_superfam"/>
</dbReference>
<dbReference type="GO" id="GO:0016791">
    <property type="term" value="F:phosphatase activity"/>
    <property type="evidence" value="ECO:0007669"/>
    <property type="project" value="TreeGrafter"/>
</dbReference>
<sequence>MIVWLRHGESTWNAVGRMQYDVLHPELTERGRAQAATAGALLADRGIAQVWASPAVRAQQTGEIVAGQLGLDLRTSPLLVEQSAEETGDDVADRVRRFADEFAGRGPVLAVSHGDTIAVAAALLADRRIGIIANTEWIETP</sequence>
<reference evidence="2 3" key="1">
    <citation type="submission" date="2019-07" db="EMBL/GenBank/DDBJ databases">
        <authorList>
            <person name="Zhao L.H."/>
        </authorList>
    </citation>
    <scope>NUCLEOTIDE SEQUENCE [LARGE SCALE GENOMIC DNA]</scope>
    <source>
        <strain evidence="2 3">Co35</strain>
    </source>
</reference>
<dbReference type="AlphaFoldDB" id="A0A554S834"/>
<name>A0A554S834_9ACTN</name>
<feature type="binding site" evidence="1">
    <location>
        <position position="57"/>
    </location>
    <ligand>
        <name>substrate</name>
    </ligand>
</feature>
<dbReference type="InterPro" id="IPR050275">
    <property type="entry name" value="PGM_Phosphatase"/>
</dbReference>
<gene>
    <name evidence="2" type="ORF">FNM00_11090</name>
</gene>
<organism evidence="2 3">
    <name type="scientific">Aeromicrobium piscarium</name>
    <dbReference type="NCBI Taxonomy" id="2590901"/>
    <lineage>
        <taxon>Bacteria</taxon>
        <taxon>Bacillati</taxon>
        <taxon>Actinomycetota</taxon>
        <taxon>Actinomycetes</taxon>
        <taxon>Propionibacteriales</taxon>
        <taxon>Nocardioidaceae</taxon>
        <taxon>Aeromicrobium</taxon>
    </lineage>
</organism>
<dbReference type="Pfam" id="PF00300">
    <property type="entry name" value="His_Phos_1"/>
    <property type="match status" value="1"/>
</dbReference>
<feature type="binding site" evidence="1">
    <location>
        <begin position="6"/>
        <end position="13"/>
    </location>
    <ligand>
        <name>substrate</name>
    </ligand>
</feature>
<accession>A0A554S834</accession>
<protein>
    <submittedName>
        <fullName evidence="2">Histidine phosphatase family protein</fullName>
    </submittedName>
</protein>
<dbReference type="GO" id="GO:0005737">
    <property type="term" value="C:cytoplasm"/>
    <property type="evidence" value="ECO:0007669"/>
    <property type="project" value="TreeGrafter"/>
</dbReference>